<keyword evidence="4 7" id="KW-0812">Transmembrane</keyword>
<dbReference type="RefSeq" id="WP_226981198.1">
    <property type="nucleotide sequence ID" value="NZ_JAGIKX010000002.1"/>
</dbReference>
<comment type="caution">
    <text evidence="9">The sequence shown here is derived from an EMBL/GenBank/DDBJ whole genome shotgun (WGS) entry which is preliminary data.</text>
</comment>
<dbReference type="Proteomes" id="UP001519294">
    <property type="component" value="Unassembled WGS sequence"/>
</dbReference>
<dbReference type="EMBL" id="JAGIKX010000002">
    <property type="protein sequence ID" value="MBP2256499.1"/>
    <property type="molecule type" value="Genomic_DNA"/>
</dbReference>
<evidence type="ECO:0000313" key="9">
    <source>
        <dbReference type="EMBL" id="MBP2256499.1"/>
    </source>
</evidence>
<evidence type="ECO:0000313" key="10">
    <source>
        <dbReference type="Proteomes" id="UP001519294"/>
    </source>
</evidence>
<keyword evidence="5 7" id="KW-1133">Transmembrane helix</keyword>
<reference evidence="9 10" key="1">
    <citation type="submission" date="2021-03" db="EMBL/GenBank/DDBJ databases">
        <title>Genomic Encyclopedia of Type Strains, Phase IV (KMG-IV): sequencing the most valuable type-strain genomes for metagenomic binning, comparative biology and taxonomic classification.</title>
        <authorList>
            <person name="Goeker M."/>
        </authorList>
    </citation>
    <scope>NUCLEOTIDE SEQUENCE [LARGE SCALE GENOMIC DNA]</scope>
    <source>
        <strain evidence="9 10">DSM 25790</strain>
    </source>
</reference>
<evidence type="ECO:0000256" key="7">
    <source>
        <dbReference type="SAM" id="Phobius"/>
    </source>
</evidence>
<dbReference type="InterPro" id="IPR047692">
    <property type="entry name" value="T4P_ComGB"/>
</dbReference>
<evidence type="ECO:0000256" key="5">
    <source>
        <dbReference type="ARBA" id="ARBA00022989"/>
    </source>
</evidence>
<proteinExistence type="inferred from homology"/>
<dbReference type="InterPro" id="IPR018076">
    <property type="entry name" value="T2SS_GspF_dom"/>
</dbReference>
<comment type="subcellular location">
    <subcellularLocation>
        <location evidence="1">Cell membrane</location>
        <topology evidence="1">Multi-pass membrane protein</topology>
    </subcellularLocation>
</comment>
<comment type="similarity">
    <text evidence="2">Belongs to the GSP F family.</text>
</comment>
<dbReference type="PANTHER" id="PTHR30012">
    <property type="entry name" value="GENERAL SECRETION PATHWAY PROTEIN"/>
    <property type="match status" value="1"/>
</dbReference>
<feature type="domain" description="Type II secretion system protein GspF" evidence="8">
    <location>
        <begin position="9"/>
        <end position="121"/>
    </location>
</feature>
<evidence type="ECO:0000256" key="1">
    <source>
        <dbReference type="ARBA" id="ARBA00004651"/>
    </source>
</evidence>
<dbReference type="Pfam" id="PF00482">
    <property type="entry name" value="T2SSF"/>
    <property type="match status" value="2"/>
</dbReference>
<keyword evidence="3" id="KW-1003">Cell membrane</keyword>
<dbReference type="PANTHER" id="PTHR30012:SF0">
    <property type="entry name" value="TYPE II SECRETION SYSTEM PROTEIN F-RELATED"/>
    <property type="match status" value="1"/>
</dbReference>
<feature type="transmembrane region" description="Helical" evidence="7">
    <location>
        <begin position="141"/>
        <end position="171"/>
    </location>
</feature>
<keyword evidence="6 7" id="KW-0472">Membrane</keyword>
<protein>
    <submittedName>
        <fullName evidence="9">Competence protein ComGB</fullName>
    </submittedName>
</protein>
<evidence type="ECO:0000259" key="8">
    <source>
        <dbReference type="Pfam" id="PF00482"/>
    </source>
</evidence>
<evidence type="ECO:0000256" key="6">
    <source>
        <dbReference type="ARBA" id="ARBA00023136"/>
    </source>
</evidence>
<dbReference type="NCBIfam" id="NF041012">
    <property type="entry name" value="T4P_ComGB"/>
    <property type="match status" value="1"/>
</dbReference>
<name>A0ABS4S4S8_9BACI</name>
<dbReference type="InterPro" id="IPR003004">
    <property type="entry name" value="GspF/PilC"/>
</dbReference>
<organism evidence="9 10">
    <name type="scientific">Virgibacillus alimentarius</name>
    <dbReference type="NCBI Taxonomy" id="698769"/>
    <lineage>
        <taxon>Bacteria</taxon>
        <taxon>Bacillati</taxon>
        <taxon>Bacillota</taxon>
        <taxon>Bacilli</taxon>
        <taxon>Bacillales</taxon>
        <taxon>Bacillaceae</taxon>
        <taxon>Virgibacillus</taxon>
    </lineage>
</organism>
<keyword evidence="10" id="KW-1185">Reference proteome</keyword>
<sequence>MPNEVQLRFLRMLSRLLANGYPLIEALEIMKWDNQLAKIATEIMTSLKSGYKIDKAFEQSKFHPTITTYLFFVRVNGDLQTSINKCIEMYAHRVKYMKKFEQMIRYPLILLLIFSTLLYFIKNSVLPSFVDLFQESSAASSTVILSMMIIDYLGIFVMACCFMVFACALFWQFNKRKIKIDKQIKFYNALPIYRKFLKLQTSFLFATHISTLLKTGMSIKEILHHLAKQEKLPIIAHYSNLMIEELSKGYPISSLLSQFSFLDKQIATIFQKNANMDALEKDLTIYAEMLTEELQRKIIKAITLIQPLFFIILASFIIFIYVTLMWPMFQLINSI</sequence>
<feature type="transmembrane region" description="Helical" evidence="7">
    <location>
        <begin position="304"/>
        <end position="329"/>
    </location>
</feature>
<feature type="transmembrane region" description="Helical" evidence="7">
    <location>
        <begin position="103"/>
        <end position="121"/>
    </location>
</feature>
<evidence type="ECO:0000256" key="4">
    <source>
        <dbReference type="ARBA" id="ARBA00022692"/>
    </source>
</evidence>
<feature type="domain" description="Type II secretion system protein GspF" evidence="8">
    <location>
        <begin position="205"/>
        <end position="327"/>
    </location>
</feature>
<evidence type="ECO:0000256" key="3">
    <source>
        <dbReference type="ARBA" id="ARBA00022475"/>
    </source>
</evidence>
<dbReference type="Gene3D" id="1.20.81.30">
    <property type="entry name" value="Type II secretion system (T2SS), domain F"/>
    <property type="match status" value="2"/>
</dbReference>
<dbReference type="InterPro" id="IPR042094">
    <property type="entry name" value="T2SS_GspF_sf"/>
</dbReference>
<gene>
    <name evidence="9" type="ORF">J2Z81_000432</name>
</gene>
<evidence type="ECO:0000256" key="2">
    <source>
        <dbReference type="ARBA" id="ARBA00005745"/>
    </source>
</evidence>
<accession>A0ABS4S4S8</accession>